<evidence type="ECO:0000259" key="7">
    <source>
        <dbReference type="Pfam" id="PF07980"/>
    </source>
</evidence>
<dbReference type="Proteomes" id="UP001398556">
    <property type="component" value="Unassembled WGS sequence"/>
</dbReference>
<dbReference type="InterPro" id="IPR033985">
    <property type="entry name" value="SusD-like_N"/>
</dbReference>
<gene>
    <name evidence="9" type="ORF">AAEO59_01825</name>
</gene>
<name>A0ABU9HIB3_9FLAO</name>
<keyword evidence="3 6" id="KW-0732">Signal</keyword>
<dbReference type="Pfam" id="PF07980">
    <property type="entry name" value="SusD_RagB"/>
    <property type="match status" value="1"/>
</dbReference>
<dbReference type="Gene3D" id="1.25.40.390">
    <property type="match status" value="1"/>
</dbReference>
<keyword evidence="4" id="KW-0472">Membrane</keyword>
<dbReference type="CDD" id="cd08977">
    <property type="entry name" value="SusD"/>
    <property type="match status" value="1"/>
</dbReference>
<evidence type="ECO:0000256" key="5">
    <source>
        <dbReference type="ARBA" id="ARBA00023237"/>
    </source>
</evidence>
<feature type="signal peptide" evidence="6">
    <location>
        <begin position="1"/>
        <end position="23"/>
    </location>
</feature>
<dbReference type="SUPFAM" id="SSF48452">
    <property type="entry name" value="TPR-like"/>
    <property type="match status" value="1"/>
</dbReference>
<sequence length="512" mass="57071">MKIYKIKLILCSFVALLCMPGCTNLDEETFGSLSPDTYYNNEAEALSSVVGVYQSLSQVVHIGDPWRIAEFGTDEFIVPGRASGGWFDQNNIDIINHTVAPTNATCGRAWKNIFQEIGVANAVLESLQASPNSGNLKALIAETRALRAYGYFYAMDFWGNVPLVTVARIDPNNLPGNTPRKDVFTFIETEMLAAIEDLPSITTVNKASYYPRFTKEAIYGLLATMYLNAEVYTGTPKWTEAVAMCDKIISTNKYSLEAAVVDNFKATNEKNSTEIISSFSIAPAQNAGANQFILYTQNGLDKLKYNLPFTPANGYSTYQEALDRYENQDVRKSLIEYGPQYYLDGVTPLAYPNGTQLNIIAVQSLISAEDNEGYKVLKYTPVGTSWSGFNADNDLVLMRYADILLIKAEALFRGGTTTIADTPLNLINTVRGRSNASVLSSLTLKNIEDERARELIWEGHRRRDMIRFGTYFTGTWAFKTTQTETFRGLYPIPQEQRTANPKLNQNPGYPEN</sequence>
<proteinExistence type="inferred from homology"/>
<keyword evidence="5" id="KW-0998">Cell outer membrane</keyword>
<evidence type="ECO:0000256" key="4">
    <source>
        <dbReference type="ARBA" id="ARBA00023136"/>
    </source>
</evidence>
<dbReference type="EMBL" id="JBBYHU010000002">
    <property type="protein sequence ID" value="MEL1239774.1"/>
    <property type="molecule type" value="Genomic_DNA"/>
</dbReference>
<evidence type="ECO:0000256" key="6">
    <source>
        <dbReference type="SAM" id="SignalP"/>
    </source>
</evidence>
<dbReference type="InterPro" id="IPR012944">
    <property type="entry name" value="SusD_RagB_dom"/>
</dbReference>
<evidence type="ECO:0000313" key="9">
    <source>
        <dbReference type="EMBL" id="MEL1239774.1"/>
    </source>
</evidence>
<comment type="caution">
    <text evidence="9">The sequence shown here is derived from an EMBL/GenBank/DDBJ whole genome shotgun (WGS) entry which is preliminary data.</text>
</comment>
<evidence type="ECO:0000256" key="3">
    <source>
        <dbReference type="ARBA" id="ARBA00022729"/>
    </source>
</evidence>
<dbReference type="InterPro" id="IPR011990">
    <property type="entry name" value="TPR-like_helical_dom_sf"/>
</dbReference>
<dbReference type="RefSeq" id="WP_341699039.1">
    <property type="nucleotide sequence ID" value="NZ_JBBYHU010000002.1"/>
</dbReference>
<comment type="similarity">
    <text evidence="2">Belongs to the SusD family.</text>
</comment>
<evidence type="ECO:0000259" key="8">
    <source>
        <dbReference type="Pfam" id="PF14322"/>
    </source>
</evidence>
<feature type="chain" id="PRO_5046198757" evidence="6">
    <location>
        <begin position="24"/>
        <end position="512"/>
    </location>
</feature>
<organism evidence="9 10">
    <name type="scientific">Flavobacterium flavipallidum</name>
    <dbReference type="NCBI Taxonomy" id="3139140"/>
    <lineage>
        <taxon>Bacteria</taxon>
        <taxon>Pseudomonadati</taxon>
        <taxon>Bacteroidota</taxon>
        <taxon>Flavobacteriia</taxon>
        <taxon>Flavobacteriales</taxon>
        <taxon>Flavobacteriaceae</taxon>
        <taxon>Flavobacterium</taxon>
    </lineage>
</organism>
<dbReference type="Pfam" id="PF14322">
    <property type="entry name" value="SusD-like_3"/>
    <property type="match status" value="1"/>
</dbReference>
<evidence type="ECO:0000313" key="10">
    <source>
        <dbReference type="Proteomes" id="UP001398556"/>
    </source>
</evidence>
<evidence type="ECO:0000256" key="1">
    <source>
        <dbReference type="ARBA" id="ARBA00004442"/>
    </source>
</evidence>
<feature type="domain" description="RagB/SusD" evidence="7">
    <location>
        <begin position="253"/>
        <end position="509"/>
    </location>
</feature>
<reference evidence="9 10" key="1">
    <citation type="submission" date="2024-04" db="EMBL/GenBank/DDBJ databases">
        <title>Flavobacterium sp. DGU99 16S ribosomal RNA gene Genome sequencing and assembly.</title>
        <authorList>
            <person name="Park S."/>
        </authorList>
    </citation>
    <scope>NUCLEOTIDE SEQUENCE [LARGE SCALE GENOMIC DNA]</scope>
    <source>
        <strain evidence="9 10">DGU99</strain>
    </source>
</reference>
<keyword evidence="10" id="KW-1185">Reference proteome</keyword>
<evidence type="ECO:0000256" key="2">
    <source>
        <dbReference type="ARBA" id="ARBA00006275"/>
    </source>
</evidence>
<protein>
    <submittedName>
        <fullName evidence="9">RagB/SusD family nutrient uptake outer membrane protein</fullName>
    </submittedName>
</protein>
<dbReference type="Gene3D" id="1.10.3780.10">
    <property type="entry name" value="SusD-like"/>
    <property type="match status" value="1"/>
</dbReference>
<comment type="subcellular location">
    <subcellularLocation>
        <location evidence="1">Cell outer membrane</location>
    </subcellularLocation>
</comment>
<accession>A0ABU9HIB3</accession>
<feature type="domain" description="SusD-like N-terminal" evidence="8">
    <location>
        <begin position="86"/>
        <end position="227"/>
    </location>
</feature>
<dbReference type="Gene3D" id="1.25.40.10">
    <property type="entry name" value="Tetratricopeptide repeat domain"/>
    <property type="match status" value="1"/>
</dbReference>